<feature type="repeat" description="WD" evidence="3">
    <location>
        <begin position="1449"/>
        <end position="1481"/>
    </location>
</feature>
<dbReference type="EMBL" id="JADEXG010000001">
    <property type="protein sequence ID" value="MBE9075739.1"/>
    <property type="molecule type" value="Genomic_DNA"/>
</dbReference>
<feature type="repeat" description="WD" evidence="3">
    <location>
        <begin position="1408"/>
        <end position="1449"/>
    </location>
</feature>
<dbReference type="InterPro" id="IPR015943">
    <property type="entry name" value="WD40/YVTN_repeat-like_dom_sf"/>
</dbReference>
<dbReference type="PROSITE" id="PS50082">
    <property type="entry name" value="WD_REPEATS_2"/>
    <property type="match status" value="12"/>
</dbReference>
<dbReference type="Proteomes" id="UP000636505">
    <property type="component" value="Unassembled WGS sequence"/>
</dbReference>
<proteinExistence type="predicted"/>
<evidence type="ECO:0000256" key="2">
    <source>
        <dbReference type="ARBA" id="ARBA00022737"/>
    </source>
</evidence>
<feature type="repeat" description="WD" evidence="3">
    <location>
        <begin position="1123"/>
        <end position="1157"/>
    </location>
</feature>
<dbReference type="InterPro" id="IPR050349">
    <property type="entry name" value="WD_LIS1/nudF_dynein_reg"/>
</dbReference>
<dbReference type="InterPro" id="IPR020472">
    <property type="entry name" value="WD40_PAC1"/>
</dbReference>
<gene>
    <name evidence="5" type="ORF">IQ241_00225</name>
</gene>
<dbReference type="PRINTS" id="PR00320">
    <property type="entry name" value="GPROTEINBRPT"/>
</dbReference>
<dbReference type="InterPro" id="IPR019775">
    <property type="entry name" value="WD40_repeat_CS"/>
</dbReference>
<dbReference type="InterPro" id="IPR049052">
    <property type="entry name" value="nSTAND1"/>
</dbReference>
<dbReference type="Gene3D" id="1.25.40.10">
    <property type="entry name" value="Tetratricopeptide repeat domain"/>
    <property type="match status" value="1"/>
</dbReference>
<keyword evidence="1 3" id="KW-0853">WD repeat</keyword>
<dbReference type="PROSITE" id="PS50294">
    <property type="entry name" value="WD_REPEATS_REGION"/>
    <property type="match status" value="10"/>
</dbReference>
<dbReference type="Gene3D" id="3.40.50.300">
    <property type="entry name" value="P-loop containing nucleotide triphosphate hydrolases"/>
    <property type="match status" value="1"/>
</dbReference>
<feature type="repeat" description="WD" evidence="3">
    <location>
        <begin position="1367"/>
        <end position="1400"/>
    </location>
</feature>
<evidence type="ECO:0000256" key="1">
    <source>
        <dbReference type="ARBA" id="ARBA00022574"/>
    </source>
</evidence>
<feature type="repeat" description="WD" evidence="3">
    <location>
        <begin position="960"/>
        <end position="991"/>
    </location>
</feature>
<dbReference type="CDD" id="cd00200">
    <property type="entry name" value="WD40"/>
    <property type="match status" value="2"/>
</dbReference>
<name>A0A8J7DQ14_9CYAN</name>
<dbReference type="Gene3D" id="2.130.10.10">
    <property type="entry name" value="YVTN repeat-like/Quinoprotein amine dehydrogenase"/>
    <property type="match status" value="4"/>
</dbReference>
<sequence length="1563" mass="174153">MPSAKSVDIITYNKNALHSLRRAATIGAGQFSLILARANYSQLRQFLIAELQETLKFQRVTLSPLGPGLRQAIVQQTAETQPELVLVTGLEQLSELSSSLKAANQERHQWPHTFKYPLVLWVNDAEIQQLSQDAPDFQRLAAAPIRFEYPQAALRSALQQELETLFGHFLDNAPVWPNAPLWPGDIGRPLLQAELPFALADLEKFASSIDEDLRASLLLAEGRQAHRQRQKAARDRYERSLLYWRSQDTPSGQAKRAVLLFHLGLWWCSQAARKRATEVSSYQRSRDYFADGLTLLRQLGQKSRMGRFIHALAEVLQILEDWPALAEVAQEGKALHQSDPIRLARDYGYLARVELGDSAPASAAAAQAYAQQALQLSGPEDRSVSETGVETAQHRSSYHALLGRALLLQGKTSVAQEQLELAQQQTNPADNRVLYRQILKLLRQLYVDQKDYRRAFELRREQQQVEYQLGQQAFIGASPLPALQPPSWNSGLDASPTLETSAAGRQAEVEALVARLRSDHPLTVLHGLPGVGKSTLLRAGLLPQLRTPPADSRRTLLPILIDWYDPWESAIAQALSQPKALENDTSTPQQRLQQLAKQYDQIVLIFDQFEDFFQQRLAQRLSFYQFLSDGLQKSYLKVLLSLRQDTLPQLLEWGRQIAVDPINSDVLSRKIRYELRPFQPDAAAAAIRQLTDQAQVYLEDDLISALIADLADANGQIHPLTMQTIGTQLQRQGITTLSQYQQLGEAPKAILLQTFLKAAIQDCGPENATLAEAILYLLSEDAPPSCKTRSELEDALALAGISADELDLVLEILTQSGLLFILSEPSGLRYQLVHGTLGDLLPPQAGLAEVLPTQRRRQPRPEAQLQSTLCEQAQTLAQLGQSCQQTKIAAVRAWAIAAQALMESGDGLGALMAALQGAEQAASDTFVDAKQETETGATVKLQISQALEQVLRGIHEKNRLVGHRGRVHRVCCSPNGQLIASASEDRMVKLWGRQGRLLQTLTGHREAVLDVCFSPDGEQLATASRDRTVRLWHRDGTLLHQLNRHTDSVSSVHFNPKAALLVSGSRDRTVRLWNLEGKLLKTLEIQSEVQRVRFSLDGRRLLATSTDGRLRLWNLLDKTVQTLKGHRGGISIAVFSPNSQLIASGGEDHRVRLWQLDGTLLKTFEVGHDRVRDLCFSPDGQRLSTVSASRQVTILDLDGGTQQTLRSPSSISSLDWHPDGRHLVSAGEDPVVRLWDLVGLPPTRYERDRGPIHSICWHPRERLICASEDDTIRLWNADGELLQTLGSHRRSIHSLSWSPDGQQLVSASADHTVRLWQRDGQLLRTFYGHHDAVWQVCFSPDGQLIASTGADGTVRLWQRDGTLVSHWTGHDGTVWDVAFDPSGQHLVSAGEDGTVRLWQLAQGLIRTIGGHDGGACCARFRPDGERIATARGDGTIRLWDLAGRERRQLHGHRDRVRRLCFSPNGQVLASASDDQTVRLWSRDGKSIQVIQRDRSPISDIDFDPLGERLAVASDNTIWIWNGCLESLIQQGRTWLRDYLAANSERAAELLPERGEWESDGVIE</sequence>
<evidence type="ECO:0000256" key="3">
    <source>
        <dbReference type="PROSITE-ProRule" id="PRU00221"/>
    </source>
</evidence>
<dbReference type="InterPro" id="IPR027417">
    <property type="entry name" value="P-loop_NTPase"/>
</dbReference>
<dbReference type="InterPro" id="IPR011990">
    <property type="entry name" value="TPR-like_helical_dom_sf"/>
</dbReference>
<dbReference type="Pfam" id="PF20703">
    <property type="entry name" value="nSTAND1"/>
    <property type="match status" value="1"/>
</dbReference>
<dbReference type="SUPFAM" id="SSF52540">
    <property type="entry name" value="P-loop containing nucleoside triphosphate hydrolases"/>
    <property type="match status" value="1"/>
</dbReference>
<dbReference type="RefSeq" id="WP_193904400.1">
    <property type="nucleotide sequence ID" value="NZ_JADEXG010000001.1"/>
</dbReference>
<feature type="repeat" description="WD" evidence="3">
    <location>
        <begin position="1086"/>
        <end position="1115"/>
    </location>
</feature>
<evidence type="ECO:0000313" key="5">
    <source>
        <dbReference type="EMBL" id="MBE9075739.1"/>
    </source>
</evidence>
<feature type="repeat" description="WD" evidence="3">
    <location>
        <begin position="1001"/>
        <end position="1032"/>
    </location>
</feature>
<organism evidence="5 6">
    <name type="scientific">Vasconcelosia minhoensis LEGE 07310</name>
    <dbReference type="NCBI Taxonomy" id="915328"/>
    <lineage>
        <taxon>Bacteria</taxon>
        <taxon>Bacillati</taxon>
        <taxon>Cyanobacteriota</taxon>
        <taxon>Cyanophyceae</taxon>
        <taxon>Nodosilineales</taxon>
        <taxon>Cymatolegaceae</taxon>
        <taxon>Vasconcelosia</taxon>
        <taxon>Vasconcelosia minhoensis</taxon>
    </lineage>
</organism>
<feature type="domain" description="Novel STAND NTPase 1" evidence="4">
    <location>
        <begin position="504"/>
        <end position="836"/>
    </location>
</feature>
<accession>A0A8J7DQ14</accession>
<feature type="repeat" description="WD" evidence="3">
    <location>
        <begin position="1245"/>
        <end position="1276"/>
    </location>
</feature>
<feature type="repeat" description="WD" evidence="3">
    <location>
        <begin position="1042"/>
        <end position="1076"/>
    </location>
</feature>
<dbReference type="InterPro" id="IPR001680">
    <property type="entry name" value="WD40_rpt"/>
</dbReference>
<dbReference type="Pfam" id="PF00400">
    <property type="entry name" value="WD40"/>
    <property type="match status" value="14"/>
</dbReference>
<dbReference type="PROSITE" id="PS00678">
    <property type="entry name" value="WD_REPEATS_1"/>
    <property type="match status" value="4"/>
</dbReference>
<evidence type="ECO:0000313" key="6">
    <source>
        <dbReference type="Proteomes" id="UP000636505"/>
    </source>
</evidence>
<feature type="repeat" description="WD" evidence="3">
    <location>
        <begin position="1204"/>
        <end position="1237"/>
    </location>
</feature>
<feature type="repeat" description="WD" evidence="3">
    <location>
        <begin position="1285"/>
        <end position="1317"/>
    </location>
</feature>
<feature type="repeat" description="WD" evidence="3">
    <location>
        <begin position="1326"/>
        <end position="1358"/>
    </location>
</feature>
<protein>
    <submittedName>
        <fullName evidence="5">NACHT domain-containing protein</fullName>
    </submittedName>
</protein>
<dbReference type="InterPro" id="IPR036322">
    <property type="entry name" value="WD40_repeat_dom_sf"/>
</dbReference>
<keyword evidence="6" id="KW-1185">Reference proteome</keyword>
<dbReference type="SMART" id="SM00320">
    <property type="entry name" value="WD40"/>
    <property type="match status" value="14"/>
</dbReference>
<reference evidence="5" key="1">
    <citation type="submission" date="2020-10" db="EMBL/GenBank/DDBJ databases">
        <authorList>
            <person name="Castelo-Branco R."/>
            <person name="Eusebio N."/>
            <person name="Adriana R."/>
            <person name="Vieira A."/>
            <person name="Brugerolle De Fraissinette N."/>
            <person name="Rezende De Castro R."/>
            <person name="Schneider M.P."/>
            <person name="Vasconcelos V."/>
            <person name="Leao P.N."/>
        </authorList>
    </citation>
    <scope>NUCLEOTIDE SEQUENCE</scope>
    <source>
        <strain evidence="5">LEGE 07310</strain>
    </source>
</reference>
<evidence type="ECO:0000259" key="4">
    <source>
        <dbReference type="Pfam" id="PF20703"/>
    </source>
</evidence>
<comment type="caution">
    <text evidence="5">The sequence shown here is derived from an EMBL/GenBank/DDBJ whole genome shotgun (WGS) entry which is preliminary data.</text>
</comment>
<dbReference type="SUPFAM" id="SSF50978">
    <property type="entry name" value="WD40 repeat-like"/>
    <property type="match status" value="2"/>
</dbReference>
<keyword evidence="2" id="KW-0677">Repeat</keyword>
<dbReference type="PANTHER" id="PTHR44129">
    <property type="entry name" value="WD REPEAT-CONTAINING PROTEIN POP1"/>
    <property type="match status" value="1"/>
</dbReference>